<keyword evidence="4" id="KW-0804">Transcription</keyword>
<gene>
    <name evidence="6" type="ORF">LQ50_20110</name>
</gene>
<evidence type="ECO:0000256" key="4">
    <source>
        <dbReference type="ARBA" id="ARBA00023163"/>
    </source>
</evidence>
<dbReference type="Proteomes" id="UP000030832">
    <property type="component" value="Unassembled WGS sequence"/>
</dbReference>
<evidence type="ECO:0000256" key="3">
    <source>
        <dbReference type="ARBA" id="ARBA00023125"/>
    </source>
</evidence>
<comment type="similarity">
    <text evidence="1">Belongs to the LysR transcriptional regulatory family.</text>
</comment>
<proteinExistence type="inferred from homology"/>
<dbReference type="SUPFAM" id="SSF53850">
    <property type="entry name" value="Periplasmic binding protein-like II"/>
    <property type="match status" value="1"/>
</dbReference>
<evidence type="ECO:0000313" key="6">
    <source>
        <dbReference type="EMBL" id="KHF38624.1"/>
    </source>
</evidence>
<evidence type="ECO:0000259" key="5">
    <source>
        <dbReference type="PROSITE" id="PS50931"/>
    </source>
</evidence>
<organism evidence="6 7">
    <name type="scientific">Halalkalibacter okhensis</name>
    <dbReference type="NCBI Taxonomy" id="333138"/>
    <lineage>
        <taxon>Bacteria</taxon>
        <taxon>Bacillati</taxon>
        <taxon>Bacillota</taxon>
        <taxon>Bacilli</taxon>
        <taxon>Bacillales</taxon>
        <taxon>Bacillaceae</taxon>
        <taxon>Halalkalibacter</taxon>
    </lineage>
</organism>
<dbReference type="PROSITE" id="PS50931">
    <property type="entry name" value="HTH_LYSR"/>
    <property type="match status" value="1"/>
</dbReference>
<dbReference type="InterPro" id="IPR036390">
    <property type="entry name" value="WH_DNA-bd_sf"/>
</dbReference>
<evidence type="ECO:0000256" key="1">
    <source>
        <dbReference type="ARBA" id="ARBA00009437"/>
    </source>
</evidence>
<dbReference type="Gene3D" id="1.10.10.10">
    <property type="entry name" value="Winged helix-like DNA-binding domain superfamily/Winged helix DNA-binding domain"/>
    <property type="match status" value="1"/>
</dbReference>
<comment type="caution">
    <text evidence="6">The sequence shown here is derived from an EMBL/GenBank/DDBJ whole genome shotgun (WGS) entry which is preliminary data.</text>
</comment>
<dbReference type="eggNOG" id="COG0583">
    <property type="taxonomic scope" value="Bacteria"/>
</dbReference>
<sequence length="306" mass="35304">MDLDSIKSFIVMAEAGSLTEAANRLYLNPSSLTGRIKKIEKELGEPLFVLKGRTLTLSPAGKVFLTYAKQFMTMGLDLDNEISTSQYTSKKFRIAATPVISTFILPKLINKFTQKYPDLEMDIYSCKGYEVREHILNDEVDLGIIQSSDFYESINYQHWFSDIDIMVVSGQHPWAERKQIQLEDLITQPLLAFQRHTAIWKNRIKWIKKQGVNPWIGMELIHIETIKEILLNQYGYSFIPSSCIEKELEDGSLVEVKLANSPQWKRNTFFITNIKEKLSPIYSEFIEFSLEETKETLLDRGGRLIS</sequence>
<dbReference type="EMBL" id="JRJU01000034">
    <property type="protein sequence ID" value="KHF38624.1"/>
    <property type="molecule type" value="Genomic_DNA"/>
</dbReference>
<dbReference type="Pfam" id="PF00126">
    <property type="entry name" value="HTH_1"/>
    <property type="match status" value="1"/>
</dbReference>
<dbReference type="InterPro" id="IPR005119">
    <property type="entry name" value="LysR_subst-bd"/>
</dbReference>
<dbReference type="GO" id="GO:0000976">
    <property type="term" value="F:transcription cis-regulatory region binding"/>
    <property type="evidence" value="ECO:0007669"/>
    <property type="project" value="TreeGrafter"/>
</dbReference>
<keyword evidence="3" id="KW-0238">DNA-binding</keyword>
<dbReference type="RefSeq" id="WP_034632251.1">
    <property type="nucleotide sequence ID" value="NZ_JRJU01000034.1"/>
</dbReference>
<accession>A0A0B0IEW9</accession>
<dbReference type="STRING" id="333138.LQ50_20110"/>
<dbReference type="CDD" id="cd05466">
    <property type="entry name" value="PBP2_LTTR_substrate"/>
    <property type="match status" value="1"/>
</dbReference>
<dbReference type="InterPro" id="IPR000847">
    <property type="entry name" value="LysR_HTH_N"/>
</dbReference>
<evidence type="ECO:0000256" key="2">
    <source>
        <dbReference type="ARBA" id="ARBA00023015"/>
    </source>
</evidence>
<dbReference type="GO" id="GO:0003700">
    <property type="term" value="F:DNA-binding transcription factor activity"/>
    <property type="evidence" value="ECO:0007669"/>
    <property type="project" value="InterPro"/>
</dbReference>
<dbReference type="InterPro" id="IPR036388">
    <property type="entry name" value="WH-like_DNA-bd_sf"/>
</dbReference>
<dbReference type="AlphaFoldDB" id="A0A0B0IEW9"/>
<keyword evidence="7" id="KW-1185">Reference proteome</keyword>
<dbReference type="OrthoDB" id="9803735at2"/>
<name>A0A0B0IEW9_9BACI</name>
<reference evidence="6 7" key="1">
    <citation type="submission" date="2014-09" db="EMBL/GenBank/DDBJ databases">
        <title>Genome sequencing and annotation of Bacillus Okhensis strain Kh10-101T.</title>
        <authorList>
            <person name="Prakash J.S."/>
        </authorList>
    </citation>
    <scope>NUCLEOTIDE SEQUENCE [LARGE SCALE GENOMIC DNA]</scope>
    <source>
        <strain evidence="7">Kh10-101T</strain>
    </source>
</reference>
<dbReference type="PANTHER" id="PTHR30126:SF40">
    <property type="entry name" value="HTH-TYPE TRANSCRIPTIONAL REGULATOR GLTR"/>
    <property type="match status" value="1"/>
</dbReference>
<feature type="domain" description="HTH lysR-type" evidence="5">
    <location>
        <begin position="1"/>
        <end position="58"/>
    </location>
</feature>
<keyword evidence="2" id="KW-0805">Transcription regulation</keyword>
<dbReference type="PANTHER" id="PTHR30126">
    <property type="entry name" value="HTH-TYPE TRANSCRIPTIONAL REGULATOR"/>
    <property type="match status" value="1"/>
</dbReference>
<dbReference type="SUPFAM" id="SSF46785">
    <property type="entry name" value="Winged helix' DNA-binding domain"/>
    <property type="match status" value="1"/>
</dbReference>
<dbReference type="Pfam" id="PF03466">
    <property type="entry name" value="LysR_substrate"/>
    <property type="match status" value="1"/>
</dbReference>
<protein>
    <recommendedName>
        <fullName evidence="5">HTH lysR-type domain-containing protein</fullName>
    </recommendedName>
</protein>
<evidence type="ECO:0000313" key="7">
    <source>
        <dbReference type="Proteomes" id="UP000030832"/>
    </source>
</evidence>
<dbReference type="Gene3D" id="3.40.190.290">
    <property type="match status" value="1"/>
</dbReference>